<evidence type="ECO:0000256" key="6">
    <source>
        <dbReference type="ARBA" id="ARBA00022679"/>
    </source>
</evidence>
<evidence type="ECO:0000256" key="1">
    <source>
        <dbReference type="ARBA" id="ARBA00004496"/>
    </source>
</evidence>
<evidence type="ECO:0000313" key="20">
    <source>
        <dbReference type="EMBL" id="SCC79821.1"/>
    </source>
</evidence>
<evidence type="ECO:0000313" key="21">
    <source>
        <dbReference type="Proteomes" id="UP000242610"/>
    </source>
</evidence>
<dbReference type="InterPro" id="IPR001126">
    <property type="entry name" value="UmuC"/>
</dbReference>
<organism evidence="20 21">
    <name type="scientific">Bifidobacterium commune</name>
    <dbReference type="NCBI Taxonomy" id="1505727"/>
    <lineage>
        <taxon>Bacteria</taxon>
        <taxon>Bacillati</taxon>
        <taxon>Actinomycetota</taxon>
        <taxon>Actinomycetes</taxon>
        <taxon>Bifidobacteriales</taxon>
        <taxon>Bifidobacteriaceae</taxon>
        <taxon>Bifidobacterium</taxon>
    </lineage>
</organism>
<comment type="function">
    <text evidence="15 17">Poorly processive, error-prone DNA polymerase involved in untargeted mutagenesis. Copies undamaged DNA at stalled replication forks, which arise in vivo from mismatched or misaligned primer ends. These misaligned primers can be extended by PolIV. Exhibits no 3'-5' exonuclease (proofreading) activity. May be involved in translesional synthesis, in conjunction with the beta clamp from PolIII.</text>
</comment>
<dbReference type="GO" id="GO:0005737">
    <property type="term" value="C:cytoplasm"/>
    <property type="evidence" value="ECO:0007669"/>
    <property type="project" value="UniProtKB-SubCell"/>
</dbReference>
<dbReference type="Gene3D" id="3.40.1170.60">
    <property type="match status" value="1"/>
</dbReference>
<evidence type="ECO:0000256" key="7">
    <source>
        <dbReference type="ARBA" id="ARBA00022695"/>
    </source>
</evidence>
<feature type="site" description="Substrate discrimination" evidence="17">
    <location>
        <position position="32"/>
    </location>
</feature>
<feature type="compositionally biased region" description="Basic and acidic residues" evidence="18">
    <location>
        <begin position="390"/>
        <end position="418"/>
    </location>
</feature>
<feature type="binding site" evidence="17">
    <location>
        <position position="27"/>
    </location>
    <ligand>
        <name>Mg(2+)</name>
        <dbReference type="ChEBI" id="CHEBI:18420"/>
    </ligand>
</feature>
<comment type="similarity">
    <text evidence="2 17">Belongs to the DNA polymerase type-Y family.</text>
</comment>
<feature type="domain" description="UmuC" evidence="19">
    <location>
        <begin position="23"/>
        <end position="204"/>
    </location>
</feature>
<accession>A0A1C4H4U9</accession>
<dbReference type="EC" id="2.7.7.7" evidence="17"/>
<reference evidence="21" key="1">
    <citation type="submission" date="2016-08" db="EMBL/GenBank/DDBJ databases">
        <authorList>
            <person name="Varghese N."/>
            <person name="Submissions Spin"/>
        </authorList>
    </citation>
    <scope>NUCLEOTIDE SEQUENCE [LARGE SCALE GENOMIC DNA]</scope>
    <source>
        <strain evidence="21">R-52791</strain>
    </source>
</reference>
<keyword evidence="8 17" id="KW-0235">DNA replication</keyword>
<keyword evidence="4 17" id="KW-0515">Mutator protein</keyword>
<dbReference type="AlphaFoldDB" id="A0A1C4H4U9"/>
<evidence type="ECO:0000256" key="9">
    <source>
        <dbReference type="ARBA" id="ARBA00022723"/>
    </source>
</evidence>
<evidence type="ECO:0000256" key="14">
    <source>
        <dbReference type="ARBA" id="ARBA00023204"/>
    </source>
</evidence>
<dbReference type="InterPro" id="IPR022880">
    <property type="entry name" value="DNApol_IV"/>
</dbReference>
<evidence type="ECO:0000256" key="8">
    <source>
        <dbReference type="ARBA" id="ARBA00022705"/>
    </source>
</evidence>
<evidence type="ECO:0000256" key="4">
    <source>
        <dbReference type="ARBA" id="ARBA00022457"/>
    </source>
</evidence>
<dbReference type="PANTHER" id="PTHR11076">
    <property type="entry name" value="DNA REPAIR POLYMERASE UMUC / TRANSFERASE FAMILY MEMBER"/>
    <property type="match status" value="1"/>
</dbReference>
<dbReference type="GO" id="GO:0003887">
    <property type="term" value="F:DNA-directed DNA polymerase activity"/>
    <property type="evidence" value="ECO:0007669"/>
    <property type="project" value="UniProtKB-UniRule"/>
</dbReference>
<dbReference type="FunFam" id="3.40.1170.60:FF:000001">
    <property type="entry name" value="DNA polymerase IV"/>
    <property type="match status" value="1"/>
</dbReference>
<evidence type="ECO:0000256" key="5">
    <source>
        <dbReference type="ARBA" id="ARBA00022490"/>
    </source>
</evidence>
<dbReference type="Pfam" id="PF00817">
    <property type="entry name" value="IMS"/>
    <property type="match status" value="1"/>
</dbReference>
<keyword evidence="11 17" id="KW-0460">Magnesium</keyword>
<evidence type="ECO:0000256" key="16">
    <source>
        <dbReference type="ARBA" id="ARBA00049244"/>
    </source>
</evidence>
<dbReference type="STRING" id="1505727.GA0061077_0841"/>
<comment type="catalytic activity">
    <reaction evidence="16 17">
        <text>DNA(n) + a 2'-deoxyribonucleoside 5'-triphosphate = DNA(n+1) + diphosphate</text>
        <dbReference type="Rhea" id="RHEA:22508"/>
        <dbReference type="Rhea" id="RHEA-COMP:17339"/>
        <dbReference type="Rhea" id="RHEA-COMP:17340"/>
        <dbReference type="ChEBI" id="CHEBI:33019"/>
        <dbReference type="ChEBI" id="CHEBI:61560"/>
        <dbReference type="ChEBI" id="CHEBI:173112"/>
        <dbReference type="EC" id="2.7.7.7"/>
    </reaction>
</comment>
<dbReference type="InterPro" id="IPR043128">
    <property type="entry name" value="Rev_trsase/Diguanyl_cyclase"/>
</dbReference>
<dbReference type="PANTHER" id="PTHR11076:SF33">
    <property type="entry name" value="DNA POLYMERASE KAPPA"/>
    <property type="match status" value="1"/>
</dbReference>
<keyword evidence="9 17" id="KW-0479">Metal-binding</keyword>
<dbReference type="InterPro" id="IPR050116">
    <property type="entry name" value="DNA_polymerase-Y"/>
</dbReference>
<dbReference type="Pfam" id="PF14520">
    <property type="entry name" value="HHH_5"/>
    <property type="match status" value="1"/>
</dbReference>
<dbReference type="GO" id="GO:0042276">
    <property type="term" value="P:error-prone translesion synthesis"/>
    <property type="evidence" value="ECO:0007669"/>
    <property type="project" value="TreeGrafter"/>
</dbReference>
<keyword evidence="14 17" id="KW-0234">DNA repair</keyword>
<dbReference type="GO" id="GO:0006261">
    <property type="term" value="P:DNA-templated DNA replication"/>
    <property type="evidence" value="ECO:0007669"/>
    <property type="project" value="UniProtKB-UniRule"/>
</dbReference>
<dbReference type="SUPFAM" id="SSF100879">
    <property type="entry name" value="Lesion bypass DNA polymerase (Y-family), little finger domain"/>
    <property type="match status" value="1"/>
</dbReference>
<sequence length="461" mass="50731">MSTAPRNAAAKRDWGHDESGCTVLHIDMDAFYASLETARHPELVGKPVIIGWTGPRSVVSAANYEARKYGVNSAMSMVRAQQLCPDGAYVNVDMPYYRHMSQRIFDEVFRQITDQLEQVSVDEGYMDVSGALLRWKSPVAIGAWIRQQVAQRFNITCSVGIAANKLVAKMASTNAKPNGMLLIPKAMHAEFVRMMPLRGIPGIGPSLEQRLGAWGITSVADLADMDEASLAQATRSKITAHNLYLAARGHDERRIVTDAPEKSIGSEITFEHDTRNAPEVRELLHHCCNEVTRTLRKKGLMARTVTVKLRFADLSHSTKSHTLERPIDATATMYPESVTLLNTMLGLPKDASEDTPLPHEIRLAGVSASSLSPKEETSVQLTIDDLLGNGDEHGPGGERNQKAIEDKERNGCEGDRSERIRNAETVLDAVRQRYGTGAASLGLEHGDWKDRQIAGNSKLKQ</sequence>
<evidence type="ECO:0000256" key="2">
    <source>
        <dbReference type="ARBA" id="ARBA00010945"/>
    </source>
</evidence>
<dbReference type="Pfam" id="PF11799">
    <property type="entry name" value="IMS_C"/>
    <property type="match status" value="1"/>
</dbReference>
<dbReference type="Gene3D" id="3.30.1490.100">
    <property type="entry name" value="DNA polymerase, Y-family, little finger domain"/>
    <property type="match status" value="1"/>
</dbReference>
<evidence type="ECO:0000256" key="15">
    <source>
        <dbReference type="ARBA" id="ARBA00025589"/>
    </source>
</evidence>
<evidence type="ECO:0000256" key="10">
    <source>
        <dbReference type="ARBA" id="ARBA00022763"/>
    </source>
</evidence>
<protein>
    <recommendedName>
        <fullName evidence="17">DNA polymerase IV</fullName>
        <shortName evidence="17">Pol IV</shortName>
        <ecNumber evidence="17">2.7.7.7</ecNumber>
    </recommendedName>
</protein>
<dbReference type="PROSITE" id="PS50173">
    <property type="entry name" value="UMUC"/>
    <property type="match status" value="1"/>
</dbReference>
<keyword evidence="6 17" id="KW-0808">Transferase</keyword>
<feature type="active site" evidence="17">
    <location>
        <position position="123"/>
    </location>
</feature>
<gene>
    <name evidence="17" type="primary">dinB</name>
    <name evidence="20" type="ORF">GA0061077_0841</name>
</gene>
<evidence type="ECO:0000256" key="11">
    <source>
        <dbReference type="ARBA" id="ARBA00022842"/>
    </source>
</evidence>
<evidence type="ECO:0000256" key="17">
    <source>
        <dbReference type="HAMAP-Rule" id="MF_01113"/>
    </source>
</evidence>
<evidence type="ECO:0000256" key="12">
    <source>
        <dbReference type="ARBA" id="ARBA00022932"/>
    </source>
</evidence>
<dbReference type="GO" id="GO:0000287">
    <property type="term" value="F:magnesium ion binding"/>
    <property type="evidence" value="ECO:0007669"/>
    <property type="project" value="UniProtKB-UniRule"/>
</dbReference>
<dbReference type="NCBIfam" id="NF002677">
    <property type="entry name" value="PRK02406.1"/>
    <property type="match status" value="1"/>
</dbReference>
<keyword evidence="12 17" id="KW-0239">DNA-directed DNA polymerase</keyword>
<keyword evidence="10 17" id="KW-0227">DNA damage</keyword>
<keyword evidence="21" id="KW-1185">Reference proteome</keyword>
<dbReference type="FunFam" id="3.30.1490.100:FF:000004">
    <property type="entry name" value="DNA polymerase IV"/>
    <property type="match status" value="1"/>
</dbReference>
<name>A0A1C4H4U9_9BIFI</name>
<proteinExistence type="inferred from homology"/>
<evidence type="ECO:0000256" key="13">
    <source>
        <dbReference type="ARBA" id="ARBA00023125"/>
    </source>
</evidence>
<keyword evidence="7 17" id="KW-0548">Nucleotidyltransferase</keyword>
<dbReference type="Proteomes" id="UP000242610">
    <property type="component" value="Unassembled WGS sequence"/>
</dbReference>
<dbReference type="OrthoDB" id="9808813at2"/>
<comment type="subunit">
    <text evidence="3 17">Monomer.</text>
</comment>
<dbReference type="InterPro" id="IPR036775">
    <property type="entry name" value="DNA_pol_Y-fam_lit_finger_sf"/>
</dbReference>
<dbReference type="InterPro" id="IPR017961">
    <property type="entry name" value="DNA_pol_Y-fam_little_finger"/>
</dbReference>
<dbReference type="GO" id="GO:0006281">
    <property type="term" value="P:DNA repair"/>
    <property type="evidence" value="ECO:0007669"/>
    <property type="project" value="UniProtKB-UniRule"/>
</dbReference>
<keyword evidence="5 17" id="KW-0963">Cytoplasm</keyword>
<dbReference type="EMBL" id="FMBL01000002">
    <property type="protein sequence ID" value="SCC79821.1"/>
    <property type="molecule type" value="Genomic_DNA"/>
</dbReference>
<evidence type="ECO:0000256" key="18">
    <source>
        <dbReference type="SAM" id="MobiDB-lite"/>
    </source>
</evidence>
<dbReference type="RefSeq" id="WP_091847726.1">
    <property type="nucleotide sequence ID" value="NZ_FMBL01000002.1"/>
</dbReference>
<dbReference type="InterPro" id="IPR043502">
    <property type="entry name" value="DNA/RNA_pol_sf"/>
</dbReference>
<evidence type="ECO:0000259" key="19">
    <source>
        <dbReference type="PROSITE" id="PS50173"/>
    </source>
</evidence>
<dbReference type="GO" id="GO:0003684">
    <property type="term" value="F:damaged DNA binding"/>
    <property type="evidence" value="ECO:0007669"/>
    <property type="project" value="InterPro"/>
</dbReference>
<dbReference type="CDD" id="cd03586">
    <property type="entry name" value="PolY_Pol_IV_kappa"/>
    <property type="match status" value="1"/>
</dbReference>
<feature type="region of interest" description="Disordered" evidence="18">
    <location>
        <begin position="386"/>
        <end position="418"/>
    </location>
</feature>
<keyword evidence="13 17" id="KW-0238">DNA-binding</keyword>
<dbReference type="Gene3D" id="3.30.70.270">
    <property type="match status" value="1"/>
</dbReference>
<dbReference type="Gene3D" id="1.10.150.20">
    <property type="entry name" value="5' to 3' exonuclease, C-terminal subdomain"/>
    <property type="match status" value="1"/>
</dbReference>
<evidence type="ECO:0000256" key="3">
    <source>
        <dbReference type="ARBA" id="ARBA00011245"/>
    </source>
</evidence>
<feature type="binding site" evidence="17">
    <location>
        <position position="122"/>
    </location>
    <ligand>
        <name>Mg(2+)</name>
        <dbReference type="ChEBI" id="CHEBI:18420"/>
    </ligand>
</feature>
<dbReference type="HAMAP" id="MF_01113">
    <property type="entry name" value="DNApol_IV"/>
    <property type="match status" value="1"/>
</dbReference>
<dbReference type="SUPFAM" id="SSF56672">
    <property type="entry name" value="DNA/RNA polymerases"/>
    <property type="match status" value="1"/>
</dbReference>
<comment type="subcellular location">
    <subcellularLocation>
        <location evidence="1 17">Cytoplasm</location>
    </subcellularLocation>
</comment>
<comment type="cofactor">
    <cofactor evidence="17">
        <name>Mg(2+)</name>
        <dbReference type="ChEBI" id="CHEBI:18420"/>
    </cofactor>
    <text evidence="17">Binds 2 magnesium ions per subunit.</text>
</comment>